<gene>
    <name evidence="1" type="ORF">T07_50</name>
</gene>
<name>A0A0V0S601_9BILA</name>
<organism evidence="1 2">
    <name type="scientific">Trichinella nelsoni</name>
    <dbReference type="NCBI Taxonomy" id="6336"/>
    <lineage>
        <taxon>Eukaryota</taxon>
        <taxon>Metazoa</taxon>
        <taxon>Ecdysozoa</taxon>
        <taxon>Nematoda</taxon>
        <taxon>Enoplea</taxon>
        <taxon>Dorylaimia</taxon>
        <taxon>Trichinellida</taxon>
        <taxon>Trichinellidae</taxon>
        <taxon>Trichinella</taxon>
    </lineage>
</organism>
<dbReference type="AlphaFoldDB" id="A0A0V0S601"/>
<sequence length="179" mass="19903">MSIVCHQTGNISLISSNPVPSDSGRSLQQCVRKRMLLVSSLTAACAAETPGYLEGDCRGPQSTDCCHYIMPVNDCRSSSAADGHLIRCVKEAARSTRIAMTRATILKLRRTPQHLQKIRYTGITANEAQPDYPRQNVTLVVIWRRLLGPLLREVSLTWQLLWSSDPADTPHQASCHIHR</sequence>
<comment type="caution">
    <text evidence="1">The sequence shown here is derived from an EMBL/GenBank/DDBJ whole genome shotgun (WGS) entry which is preliminary data.</text>
</comment>
<proteinExistence type="predicted"/>
<accession>A0A0V0S601</accession>
<evidence type="ECO:0000313" key="1">
    <source>
        <dbReference type="EMBL" id="KRX22158.1"/>
    </source>
</evidence>
<reference evidence="1 2" key="1">
    <citation type="submission" date="2015-01" db="EMBL/GenBank/DDBJ databases">
        <title>Evolution of Trichinella species and genotypes.</title>
        <authorList>
            <person name="Korhonen P.K."/>
            <person name="Edoardo P."/>
            <person name="Giuseppe L.R."/>
            <person name="Gasser R.B."/>
        </authorList>
    </citation>
    <scope>NUCLEOTIDE SEQUENCE [LARGE SCALE GENOMIC DNA]</scope>
    <source>
        <strain evidence="1">ISS37</strain>
    </source>
</reference>
<protein>
    <submittedName>
        <fullName evidence="1">Uncharacterized protein</fullName>
    </submittedName>
</protein>
<keyword evidence="2" id="KW-1185">Reference proteome</keyword>
<evidence type="ECO:0000313" key="2">
    <source>
        <dbReference type="Proteomes" id="UP000054630"/>
    </source>
</evidence>
<dbReference type="OrthoDB" id="10483583at2759"/>
<dbReference type="Proteomes" id="UP000054630">
    <property type="component" value="Unassembled WGS sequence"/>
</dbReference>
<dbReference type="EMBL" id="JYDL01000033">
    <property type="protein sequence ID" value="KRX22158.1"/>
    <property type="molecule type" value="Genomic_DNA"/>
</dbReference>